<dbReference type="GO" id="GO:0005634">
    <property type="term" value="C:nucleus"/>
    <property type="evidence" value="ECO:0007669"/>
    <property type="project" value="InterPro"/>
</dbReference>
<feature type="region of interest" description="Disordered" evidence="1">
    <location>
        <begin position="951"/>
        <end position="974"/>
    </location>
</feature>
<feature type="compositionally biased region" description="Basic residues" evidence="1">
    <location>
        <begin position="883"/>
        <end position="892"/>
    </location>
</feature>
<evidence type="ECO:0000256" key="1">
    <source>
        <dbReference type="SAM" id="MobiDB-lite"/>
    </source>
</evidence>
<feature type="compositionally biased region" description="Basic and acidic residues" evidence="1">
    <location>
        <begin position="313"/>
        <end position="346"/>
    </location>
</feature>
<dbReference type="InterPro" id="IPR018465">
    <property type="entry name" value="Scm3/HJURP"/>
</dbReference>
<feature type="region of interest" description="Disordered" evidence="1">
    <location>
        <begin position="548"/>
        <end position="919"/>
    </location>
</feature>
<dbReference type="Proteomes" id="UP000737391">
    <property type="component" value="Unassembled WGS sequence"/>
</dbReference>
<reference evidence="2" key="1">
    <citation type="submission" date="2020-01" db="EMBL/GenBank/DDBJ databases">
        <title>Identification and distribution of gene clusters putatively required for synthesis of sphingolipid metabolism inhibitors in phylogenetically diverse species of the filamentous fungus Fusarium.</title>
        <authorList>
            <person name="Kim H.-S."/>
            <person name="Busman M."/>
            <person name="Brown D.W."/>
            <person name="Divon H."/>
            <person name="Uhlig S."/>
            <person name="Proctor R.H."/>
        </authorList>
    </citation>
    <scope>NUCLEOTIDE SEQUENCE</scope>
    <source>
        <strain evidence="2">NRRL 31653</strain>
    </source>
</reference>
<feature type="compositionally biased region" description="Basic and acidic residues" evidence="1">
    <location>
        <begin position="838"/>
        <end position="848"/>
    </location>
</feature>
<evidence type="ECO:0000313" key="3">
    <source>
        <dbReference type="Proteomes" id="UP000737391"/>
    </source>
</evidence>
<feature type="region of interest" description="Disordered" evidence="1">
    <location>
        <begin position="463"/>
        <end position="523"/>
    </location>
</feature>
<dbReference type="PANTHER" id="PTHR15992:SF5">
    <property type="entry name" value="HOLLIDAY JUNCTION RECOGNITION PROTEIN"/>
    <property type="match status" value="1"/>
</dbReference>
<feature type="region of interest" description="Disordered" evidence="1">
    <location>
        <begin position="276"/>
        <end position="423"/>
    </location>
</feature>
<feature type="compositionally biased region" description="Polar residues" evidence="1">
    <location>
        <begin position="298"/>
        <end position="312"/>
    </location>
</feature>
<dbReference type="EMBL" id="LUFC02000370">
    <property type="protein sequence ID" value="KAF4498146.1"/>
    <property type="molecule type" value="Genomic_DNA"/>
</dbReference>
<sequence>MHDLMPTKIPHYDSDNGMEPPTKKRRRGSPAQKEVQDESDDDELASHPQEIRMRRDPDIQLALKRANADHKLQATMAHIIEKYSRDFEGIGDEIDMKTGEIVVNNGHLRNMRDEGDVEGLWMEGDSNIDEDEGVLLEDLTDGYSDSEEPVKGVQHSRSSHQNNQESTFAEQGAPTSQRTHSEVSREALQADMDTTINPSRINNAMLHASESHFGPPPYGPGSSVGFGPTPVFGPWGGMHGFPMQAWGRDDIPPYFNMPPSMSGPWFTGGRYDFPAHNGQTSIWSRNRAKKTKRAGSMKASSKQAMTTHPSSSRAEEEAVADDHHRSMSEQQSRDNQEDLAPDRTINDTDEDDDLMFFETTDVASTSEASLVLPTKESPAKGEVHRHSQGALEETNGNSVKVSQQNDEEDVSGRRRSGRARKQTEYMGKISWDDAKEWQKSGQRLRVELYKADPAVRKDFESIDHVGDEGASSSEELQGNALGTSILERGATSQRRVIPDSQDTATPFNSSAPEAPERKVGNDRLYASDVPTVPSMELSDDEAPLVLSRIRAPKRQAEPRKPLSPLMPTDDRIRNAEPIVHVARSTKPNQRATSIVEPTVGGTQDQTIEPLKRKRGIPKGSTRKAQNNNTVSSTNAIARGPTAPQQHDAGAPKTSNPDIEIESEDHSTYGTRTHGCPDHDEETLPKSDNDVTETEERPVTHHPTSELELKWLLNTKPKSPVSYRPQAKTTDETIKPRRSRERLQKSSSSADESTELNEEISDDQEEQLVHLTPPGLLQEPKTILEGPMEAPESVITVGDDQSSTACPSSPGHVEEPPSYSDHSDDSGSRLNDNSSDYAPPRDEAVHDDESLPELPRDIMVQGASTPRKPKDTRTPLTEPPSSSHKPHTPRHASIRTTRAPSSRRSLLSFVSDSESDTGEFRDELARRVKSTSKTASVRPSTKRIWRASALTREVQRTPSRKRFHEMSSPTSTVKTPGGTLRTCGIDGYQCGRDFCFSCI</sequence>
<feature type="region of interest" description="Disordered" evidence="1">
    <location>
        <begin position="1"/>
        <end position="54"/>
    </location>
</feature>
<feature type="compositionally biased region" description="Basic residues" evidence="1">
    <location>
        <begin position="286"/>
        <end position="295"/>
    </location>
</feature>
<dbReference type="OrthoDB" id="2420608at2759"/>
<dbReference type="GO" id="GO:0042393">
    <property type="term" value="F:histone binding"/>
    <property type="evidence" value="ECO:0007669"/>
    <property type="project" value="InterPro"/>
</dbReference>
<name>A0A9P5BAF7_9HYPO</name>
<feature type="compositionally biased region" description="Basic and acidic residues" evidence="1">
    <location>
        <begin position="674"/>
        <end position="708"/>
    </location>
</feature>
<feature type="compositionally biased region" description="Polar residues" evidence="1">
    <location>
        <begin position="622"/>
        <end position="635"/>
    </location>
</feature>
<evidence type="ECO:0000313" key="2">
    <source>
        <dbReference type="EMBL" id="KAF4498146.1"/>
    </source>
</evidence>
<accession>A0A9P5BAF7</accession>
<protein>
    <submittedName>
        <fullName evidence="2">Uncharacterized protein</fullName>
    </submittedName>
</protein>
<organism evidence="2 3">
    <name type="scientific">Fusarium agapanthi</name>
    <dbReference type="NCBI Taxonomy" id="1803897"/>
    <lineage>
        <taxon>Eukaryota</taxon>
        <taxon>Fungi</taxon>
        <taxon>Dikarya</taxon>
        <taxon>Ascomycota</taxon>
        <taxon>Pezizomycotina</taxon>
        <taxon>Sordariomycetes</taxon>
        <taxon>Hypocreomycetidae</taxon>
        <taxon>Hypocreales</taxon>
        <taxon>Nectriaceae</taxon>
        <taxon>Fusarium</taxon>
        <taxon>Fusarium fujikuroi species complex</taxon>
    </lineage>
</organism>
<comment type="caution">
    <text evidence="2">The sequence shown here is derived from an EMBL/GenBank/DDBJ whole genome shotgun (WGS) entry which is preliminary data.</text>
</comment>
<dbReference type="AlphaFoldDB" id="A0A9P5BAF7"/>
<dbReference type="InterPro" id="IPR009072">
    <property type="entry name" value="Histone-fold"/>
</dbReference>
<feature type="compositionally biased region" description="Polar residues" evidence="1">
    <location>
        <begin position="893"/>
        <end position="911"/>
    </location>
</feature>
<dbReference type="GO" id="GO:0046982">
    <property type="term" value="F:protein heterodimerization activity"/>
    <property type="evidence" value="ECO:0007669"/>
    <property type="project" value="InterPro"/>
</dbReference>
<dbReference type="PANTHER" id="PTHR15992">
    <property type="entry name" value="HOLLIDAY JUNCTION RECOGNITION PROTEIN"/>
    <property type="match status" value="1"/>
</dbReference>
<gene>
    <name evidence="2" type="ORF">FAGAP_5676</name>
</gene>
<feature type="compositionally biased region" description="Acidic residues" evidence="1">
    <location>
        <begin position="751"/>
        <end position="765"/>
    </location>
</feature>
<feature type="region of interest" description="Disordered" evidence="1">
    <location>
        <begin position="142"/>
        <end position="184"/>
    </location>
</feature>
<feature type="compositionally biased region" description="Polar residues" evidence="1">
    <location>
        <begin position="394"/>
        <end position="404"/>
    </location>
</feature>
<keyword evidence="3" id="KW-1185">Reference proteome</keyword>
<proteinExistence type="predicted"/>
<dbReference type="Pfam" id="PF10384">
    <property type="entry name" value="Scm3"/>
    <property type="match status" value="1"/>
</dbReference>
<feature type="compositionally biased region" description="Polar residues" evidence="1">
    <location>
        <begin position="155"/>
        <end position="178"/>
    </location>
</feature>
<feature type="compositionally biased region" description="Polar residues" evidence="1">
    <location>
        <begin position="470"/>
        <end position="482"/>
    </location>
</feature>
<feature type="compositionally biased region" description="Polar residues" evidence="1">
    <location>
        <begin position="490"/>
        <end position="511"/>
    </location>
</feature>
<feature type="compositionally biased region" description="Basic and acidic residues" evidence="1">
    <location>
        <begin position="1"/>
        <end position="14"/>
    </location>
</feature>
<dbReference type="Gene3D" id="1.10.20.10">
    <property type="entry name" value="Histone, subunit A"/>
    <property type="match status" value="1"/>
</dbReference>